<dbReference type="SUPFAM" id="SSF54849">
    <property type="entry name" value="GroEL-intermediate domain like"/>
    <property type="match status" value="1"/>
</dbReference>
<accession>A0A1C5ITV6</accession>
<keyword evidence="4 9" id="KW-0547">Nucleotide-binding</keyword>
<dbReference type="NCBIfam" id="NF000592">
    <property type="entry name" value="PRK00013.1"/>
    <property type="match status" value="1"/>
</dbReference>
<dbReference type="STRING" id="47864.GA0070560_116102"/>
<dbReference type="Gene3D" id="3.30.260.10">
    <property type="entry name" value="TCP-1-like chaperonin intermediate domain"/>
    <property type="match status" value="1"/>
</dbReference>
<comment type="function">
    <text evidence="9 11">Together with its co-chaperonin GroES, plays an essential role in assisting protein folding. The GroEL-GroES system forms a nano-cage that allows encapsulation of the non-native substrate proteins and provides a physical environment optimized to promote and accelerate protein folding.</text>
</comment>
<dbReference type="NCBIfam" id="NF009487">
    <property type="entry name" value="PRK12849.1"/>
    <property type="match status" value="1"/>
</dbReference>
<name>A0A1C5ITV6_9ACTN</name>
<dbReference type="Gene3D" id="3.50.7.10">
    <property type="entry name" value="GroEL"/>
    <property type="match status" value="1"/>
</dbReference>
<dbReference type="PROSITE" id="PS00296">
    <property type="entry name" value="CHAPERONINS_CPN60"/>
    <property type="match status" value="1"/>
</dbReference>
<organism evidence="12 13">
    <name type="scientific">Micromonospora halophytica</name>
    <dbReference type="NCBI Taxonomy" id="47864"/>
    <lineage>
        <taxon>Bacteria</taxon>
        <taxon>Bacillati</taxon>
        <taxon>Actinomycetota</taxon>
        <taxon>Actinomycetes</taxon>
        <taxon>Micromonosporales</taxon>
        <taxon>Micromonosporaceae</taxon>
        <taxon>Micromonospora</taxon>
    </lineage>
</organism>
<dbReference type="Pfam" id="PF00118">
    <property type="entry name" value="Cpn60_TCP1"/>
    <property type="match status" value="1"/>
</dbReference>
<dbReference type="FunFam" id="3.50.7.10:FF:000001">
    <property type="entry name" value="60 kDa chaperonin"/>
    <property type="match status" value="1"/>
</dbReference>
<dbReference type="InterPro" id="IPR001844">
    <property type="entry name" value="Cpn60/GroEL"/>
</dbReference>
<dbReference type="InterPro" id="IPR002423">
    <property type="entry name" value="Cpn60/GroEL/TCP-1"/>
</dbReference>
<dbReference type="NCBIfam" id="TIGR02348">
    <property type="entry name" value="GroEL"/>
    <property type="match status" value="1"/>
</dbReference>
<proteinExistence type="inferred from homology"/>
<keyword evidence="5 9" id="KW-0067">ATP-binding</keyword>
<feature type="binding site" evidence="9">
    <location>
        <begin position="477"/>
        <end position="479"/>
    </location>
    <ligand>
        <name>ATP</name>
        <dbReference type="ChEBI" id="CHEBI:30616"/>
    </ligand>
</feature>
<dbReference type="InterPro" id="IPR027409">
    <property type="entry name" value="GroEL-like_apical_dom_sf"/>
</dbReference>
<feature type="binding site" evidence="9">
    <location>
        <position position="413"/>
    </location>
    <ligand>
        <name>ATP</name>
        <dbReference type="ChEBI" id="CHEBI:30616"/>
    </ligand>
</feature>
<dbReference type="OrthoDB" id="9766614at2"/>
<evidence type="ECO:0000256" key="5">
    <source>
        <dbReference type="ARBA" id="ARBA00022840"/>
    </source>
</evidence>
<keyword evidence="6 9" id="KW-0143">Chaperone</keyword>
<dbReference type="NCBIfam" id="NF009488">
    <property type="entry name" value="PRK12850.1"/>
    <property type="match status" value="1"/>
</dbReference>
<evidence type="ECO:0000256" key="4">
    <source>
        <dbReference type="ARBA" id="ARBA00022741"/>
    </source>
</evidence>
<dbReference type="GO" id="GO:0009986">
    <property type="term" value="C:cell surface"/>
    <property type="evidence" value="ECO:0007669"/>
    <property type="project" value="UniProtKB-SubCell"/>
</dbReference>
<reference evidence="13" key="1">
    <citation type="submission" date="2016-06" db="EMBL/GenBank/DDBJ databases">
        <authorList>
            <person name="Varghese N."/>
        </authorList>
    </citation>
    <scope>NUCLEOTIDE SEQUENCE [LARGE SCALE GENOMIC DNA]</scope>
    <source>
        <strain evidence="13">DSM 43171</strain>
    </source>
</reference>
<evidence type="ECO:0000256" key="2">
    <source>
        <dbReference type="ARBA" id="ARBA00004241"/>
    </source>
</evidence>
<evidence type="ECO:0000256" key="11">
    <source>
        <dbReference type="RuleBase" id="RU000419"/>
    </source>
</evidence>
<dbReference type="GO" id="GO:0042026">
    <property type="term" value="P:protein refolding"/>
    <property type="evidence" value="ECO:0007669"/>
    <property type="project" value="UniProtKB-UniRule"/>
</dbReference>
<dbReference type="InterPro" id="IPR018370">
    <property type="entry name" value="Chaperonin_Cpn60_CS"/>
</dbReference>
<dbReference type="CDD" id="cd03344">
    <property type="entry name" value="GroEL"/>
    <property type="match status" value="1"/>
</dbReference>
<feature type="binding site" evidence="9">
    <location>
        <position position="493"/>
    </location>
    <ligand>
        <name>ATP</name>
        <dbReference type="ChEBI" id="CHEBI:30616"/>
    </ligand>
</feature>
<dbReference type="GO" id="GO:0005524">
    <property type="term" value="F:ATP binding"/>
    <property type="evidence" value="ECO:0007669"/>
    <property type="project" value="UniProtKB-UniRule"/>
</dbReference>
<dbReference type="EMBL" id="FMDN01000016">
    <property type="protein sequence ID" value="SCG61760.1"/>
    <property type="molecule type" value="Genomic_DNA"/>
</dbReference>
<keyword evidence="9" id="KW-0963">Cytoplasm</keyword>
<evidence type="ECO:0000256" key="8">
    <source>
        <dbReference type="ARBA" id="ARBA00025702"/>
    </source>
</evidence>
<dbReference type="PRINTS" id="PR00298">
    <property type="entry name" value="CHAPERONIN60"/>
</dbReference>
<dbReference type="AlphaFoldDB" id="A0A1C5ITV6"/>
<evidence type="ECO:0000256" key="9">
    <source>
        <dbReference type="HAMAP-Rule" id="MF_00600"/>
    </source>
</evidence>
<sequence length="540" mass="56905">MAKMIAFDEEARRGLERGMNQLADAVKVTLGPKGRNVVLEKKWGAPTITNDGVSIAKEIELEDPYEKIGAELVKEVAKKTDDVAGDGTTTATVLAQALVREGLRNVAAGANPMALKRGIEAAVASVSEELLKLAKDVETKEQIASTASISAGDTSVGEIIAEAMDKVGKEGVITVEESNTFGLELELTEGMRFDKGYISAYFMTDPERMEAVFDDPYLLIVNSKISSVKDLLPILEKVMQSGKPLLIIAEDIEGEALATLVVNKVRGTFKSVAVKAPGFGDRRKAMLADIAILTGGQVISEEVGLKLDAVGLDMLGRARKVVVTKDETTIVDGAGDAEQIQGRVNQIRAEIEKSDSDYDREKLQERLAKLAGGVAVIKVGAATEVELKERKHRIEDAVRNAKAAVEEGIVPGGGVALVQAGKTAFDKLDLTGDEATGAQIVKIALDAPLRQIAVNAGLEGGVVVEHVRNLDPGHGLNAANGEYVDLLAAGIIDPAKVTRSALQNASSIAALFLTTEAVVADKPEKTPAAPAGPGGGDMDF</sequence>
<evidence type="ECO:0000313" key="12">
    <source>
        <dbReference type="EMBL" id="SCG61760.1"/>
    </source>
</evidence>
<dbReference type="HAMAP" id="MF_00600">
    <property type="entry name" value="CH60"/>
    <property type="match status" value="1"/>
</dbReference>
<evidence type="ECO:0000313" key="13">
    <source>
        <dbReference type="Proteomes" id="UP000199408"/>
    </source>
</evidence>
<dbReference type="GO" id="GO:0051082">
    <property type="term" value="F:unfolded protein binding"/>
    <property type="evidence" value="ECO:0007669"/>
    <property type="project" value="UniProtKB-UniRule"/>
</dbReference>
<evidence type="ECO:0000256" key="10">
    <source>
        <dbReference type="RuleBase" id="RU000418"/>
    </source>
</evidence>
<evidence type="ECO:0000256" key="3">
    <source>
        <dbReference type="ARBA" id="ARBA00006607"/>
    </source>
</evidence>
<dbReference type="InterPro" id="IPR027413">
    <property type="entry name" value="GROEL-like_equatorial_sf"/>
</dbReference>
<keyword evidence="7 9" id="KW-0413">Isomerase</keyword>
<dbReference type="PANTHER" id="PTHR45633">
    <property type="entry name" value="60 KDA HEAT SHOCK PROTEIN, MITOCHONDRIAL"/>
    <property type="match status" value="1"/>
</dbReference>
<protein>
    <recommendedName>
        <fullName evidence="9">Chaperonin GroEL</fullName>
        <ecNumber evidence="9">5.6.1.7</ecNumber>
    </recommendedName>
    <alternativeName>
        <fullName evidence="9">60 kDa chaperonin</fullName>
    </alternativeName>
    <alternativeName>
        <fullName evidence="9">Chaperonin-60</fullName>
        <shortName evidence="9">Cpn60</shortName>
    </alternativeName>
</protein>
<feature type="binding site" evidence="9">
    <location>
        <begin position="86"/>
        <end position="90"/>
    </location>
    <ligand>
        <name>ATP</name>
        <dbReference type="ChEBI" id="CHEBI:30616"/>
    </ligand>
</feature>
<dbReference type="GO" id="GO:0005737">
    <property type="term" value="C:cytoplasm"/>
    <property type="evidence" value="ECO:0007669"/>
    <property type="project" value="UniProtKB-SubCell"/>
</dbReference>
<comment type="subcellular location">
    <subcellularLocation>
        <location evidence="2">Cell surface</location>
    </subcellularLocation>
    <subcellularLocation>
        <location evidence="9">Cytoplasm</location>
    </subcellularLocation>
    <subcellularLocation>
        <location evidence="8">Secreted</location>
        <location evidence="8">Capsule</location>
    </subcellularLocation>
    <subcellularLocation>
        <location evidence="1">Secreted</location>
        <location evidence="1">Cell wall</location>
    </subcellularLocation>
</comment>
<dbReference type="GO" id="GO:0042603">
    <property type="term" value="C:capsule"/>
    <property type="evidence" value="ECO:0007669"/>
    <property type="project" value="UniProtKB-SubCell"/>
</dbReference>
<dbReference type="EC" id="5.6.1.7" evidence="9"/>
<dbReference type="Proteomes" id="UP000199408">
    <property type="component" value="Unassembled WGS sequence"/>
</dbReference>
<dbReference type="SUPFAM" id="SSF48592">
    <property type="entry name" value="GroEL equatorial domain-like"/>
    <property type="match status" value="1"/>
</dbReference>
<comment type="similarity">
    <text evidence="3 9 10">Belongs to the chaperonin (HSP60) family.</text>
</comment>
<evidence type="ECO:0000256" key="1">
    <source>
        <dbReference type="ARBA" id="ARBA00004191"/>
    </source>
</evidence>
<feature type="binding site" evidence="9">
    <location>
        <begin position="29"/>
        <end position="32"/>
    </location>
    <ligand>
        <name>ATP</name>
        <dbReference type="ChEBI" id="CHEBI:30616"/>
    </ligand>
</feature>
<dbReference type="GO" id="GO:0140662">
    <property type="term" value="F:ATP-dependent protein folding chaperone"/>
    <property type="evidence" value="ECO:0007669"/>
    <property type="project" value="InterPro"/>
</dbReference>
<evidence type="ECO:0000256" key="6">
    <source>
        <dbReference type="ARBA" id="ARBA00023186"/>
    </source>
</evidence>
<comment type="caution">
    <text evidence="9">Lacks conserved residue(s) required for the propagation of feature annotation.</text>
</comment>
<keyword evidence="13" id="KW-1185">Reference proteome</keyword>
<dbReference type="GO" id="GO:0016853">
    <property type="term" value="F:isomerase activity"/>
    <property type="evidence" value="ECO:0007669"/>
    <property type="project" value="UniProtKB-KW"/>
</dbReference>
<dbReference type="NCBIfam" id="NF009489">
    <property type="entry name" value="PRK12851.1"/>
    <property type="match status" value="1"/>
</dbReference>
<evidence type="ECO:0000256" key="7">
    <source>
        <dbReference type="ARBA" id="ARBA00023235"/>
    </source>
</evidence>
<dbReference type="GO" id="GO:0009408">
    <property type="term" value="P:response to heat"/>
    <property type="evidence" value="ECO:0007669"/>
    <property type="project" value="UniProtKB-ARBA"/>
</dbReference>
<gene>
    <name evidence="9" type="primary">groEL</name>
    <name evidence="9" type="synonym">groL</name>
    <name evidence="12" type="ORF">GA0070560_116102</name>
</gene>
<dbReference type="InterPro" id="IPR027410">
    <property type="entry name" value="TCP-1-like_intermed_sf"/>
</dbReference>
<dbReference type="SUPFAM" id="SSF52029">
    <property type="entry name" value="GroEL apical domain-like"/>
    <property type="match status" value="1"/>
</dbReference>
<comment type="subunit">
    <text evidence="9 11">Forms a cylinder of 14 subunits composed of two heptameric rings stacked back-to-back. Interacts with the co-chaperonin GroES.</text>
</comment>
<dbReference type="Gene3D" id="1.10.560.10">
    <property type="entry name" value="GroEL-like equatorial domain"/>
    <property type="match status" value="1"/>
</dbReference>
<dbReference type="RefSeq" id="WP_091299926.1">
    <property type="nucleotide sequence ID" value="NZ_FMDN01000016.1"/>
</dbReference>